<dbReference type="Proteomes" id="UP000526625">
    <property type="component" value="Unassembled WGS sequence"/>
</dbReference>
<reference evidence="2 3" key="1">
    <citation type="submission" date="2020-02" db="EMBL/GenBank/DDBJ databases">
        <title>Draft genome sequence of Rhizobium tropici.</title>
        <authorList>
            <person name="Khayi S."/>
            <person name="Jemo M."/>
        </authorList>
    </citation>
    <scope>NUCLEOTIDE SEQUENCE [LARGE SCALE GENOMIC DNA]</scope>
    <source>
        <strain evidence="2 3">A12</strain>
    </source>
</reference>
<reference evidence="1 4" key="2">
    <citation type="submission" date="2020-08" db="EMBL/GenBank/DDBJ databases">
        <title>Genomic Encyclopedia of Type Strains, Phase IV (KMG-V): Genome sequencing to study the core and pangenomes of soil and plant-associated prokaryotes.</title>
        <authorList>
            <person name="Whitman W."/>
        </authorList>
    </citation>
    <scope>NUCLEOTIDE SEQUENCE [LARGE SCALE GENOMIC DNA]</scope>
    <source>
        <strain evidence="1 4">SEMIA 4059</strain>
    </source>
</reference>
<evidence type="ECO:0000313" key="2">
    <source>
        <dbReference type="EMBL" id="NEV14286.1"/>
    </source>
</evidence>
<evidence type="ECO:0000313" key="3">
    <source>
        <dbReference type="Proteomes" id="UP000471190"/>
    </source>
</evidence>
<dbReference type="EMBL" id="JAADZA010000040">
    <property type="protein sequence ID" value="NEV14286.1"/>
    <property type="molecule type" value="Genomic_DNA"/>
</dbReference>
<proteinExistence type="predicted"/>
<name>A0A6P1CD54_RHITR</name>
<keyword evidence="4" id="KW-1185">Reference proteome</keyword>
<dbReference type="EMBL" id="JACHBF010000027">
    <property type="protein sequence ID" value="MBB6495301.1"/>
    <property type="molecule type" value="Genomic_DNA"/>
</dbReference>
<dbReference type="Proteomes" id="UP000471190">
    <property type="component" value="Unassembled WGS sequence"/>
</dbReference>
<dbReference type="RefSeq" id="WP_041678294.1">
    <property type="nucleotide sequence ID" value="NZ_JAADZA010000040.1"/>
</dbReference>
<organism evidence="2 3">
    <name type="scientific">Rhizobium tropici</name>
    <dbReference type="NCBI Taxonomy" id="398"/>
    <lineage>
        <taxon>Bacteria</taxon>
        <taxon>Pseudomonadati</taxon>
        <taxon>Pseudomonadota</taxon>
        <taxon>Alphaproteobacteria</taxon>
        <taxon>Hyphomicrobiales</taxon>
        <taxon>Rhizobiaceae</taxon>
        <taxon>Rhizobium/Agrobacterium group</taxon>
        <taxon>Rhizobium</taxon>
    </lineage>
</organism>
<dbReference type="AlphaFoldDB" id="A0A6P1CD54"/>
<gene>
    <name evidence="1" type="ORF">GGD45_005765</name>
    <name evidence="2" type="ORF">GXW80_25200</name>
</gene>
<comment type="caution">
    <text evidence="2">The sequence shown here is derived from an EMBL/GenBank/DDBJ whole genome shotgun (WGS) entry which is preliminary data.</text>
</comment>
<sequence length="75" mass="8310">MEHRILRFGFASGKMHPKNMELGRVASEEEFLERLGVGDEAMRAAKPCGDPIEMARACEVPRLDGYLLEAALAYG</sequence>
<protein>
    <submittedName>
        <fullName evidence="2">Uncharacterized protein</fullName>
    </submittedName>
</protein>
<evidence type="ECO:0000313" key="1">
    <source>
        <dbReference type="EMBL" id="MBB6495301.1"/>
    </source>
</evidence>
<evidence type="ECO:0000313" key="4">
    <source>
        <dbReference type="Proteomes" id="UP000526625"/>
    </source>
</evidence>
<accession>A0A6P1CD54</accession>